<keyword evidence="1" id="KW-0472">Membrane</keyword>
<feature type="transmembrane region" description="Helical" evidence="1">
    <location>
        <begin position="165"/>
        <end position="183"/>
    </location>
</feature>
<dbReference type="PANTHER" id="PTHR18640:SF5">
    <property type="entry name" value="SODIUM_BILE ACID COTRANSPORTER 7"/>
    <property type="match status" value="1"/>
</dbReference>
<feature type="transmembrane region" description="Helical" evidence="1">
    <location>
        <begin position="12"/>
        <end position="29"/>
    </location>
</feature>
<evidence type="ECO:0000313" key="2">
    <source>
        <dbReference type="EMBL" id="MFC4295302.1"/>
    </source>
</evidence>
<dbReference type="EMBL" id="JBHSDR010000006">
    <property type="protein sequence ID" value="MFC4295302.1"/>
    <property type="molecule type" value="Genomic_DNA"/>
</dbReference>
<evidence type="ECO:0000256" key="1">
    <source>
        <dbReference type="SAM" id="Phobius"/>
    </source>
</evidence>
<feature type="transmembrane region" description="Helical" evidence="1">
    <location>
        <begin position="67"/>
        <end position="86"/>
    </location>
</feature>
<evidence type="ECO:0000313" key="3">
    <source>
        <dbReference type="Proteomes" id="UP001595828"/>
    </source>
</evidence>
<proteinExistence type="predicted"/>
<organism evidence="2 3">
    <name type="scientific">Novosphingobium tardum</name>
    <dbReference type="NCBI Taxonomy" id="1538021"/>
    <lineage>
        <taxon>Bacteria</taxon>
        <taxon>Pseudomonadati</taxon>
        <taxon>Pseudomonadota</taxon>
        <taxon>Alphaproteobacteria</taxon>
        <taxon>Sphingomonadales</taxon>
        <taxon>Sphingomonadaceae</taxon>
        <taxon>Novosphingobium</taxon>
    </lineage>
</organism>
<dbReference type="InterPro" id="IPR038770">
    <property type="entry name" value="Na+/solute_symporter_sf"/>
</dbReference>
<dbReference type="Pfam" id="PF13593">
    <property type="entry name" value="SBF_like"/>
    <property type="match status" value="1"/>
</dbReference>
<gene>
    <name evidence="2" type="ORF">ACFO0A_09565</name>
</gene>
<feature type="transmembrane region" description="Helical" evidence="1">
    <location>
        <begin position="231"/>
        <end position="252"/>
    </location>
</feature>
<dbReference type="PIRSF" id="PIRSF026166">
    <property type="entry name" value="UCP026166"/>
    <property type="match status" value="1"/>
</dbReference>
<feature type="transmembrane region" description="Helical" evidence="1">
    <location>
        <begin position="204"/>
        <end position="225"/>
    </location>
</feature>
<comment type="caution">
    <text evidence="2">The sequence shown here is derived from an EMBL/GenBank/DDBJ whole genome shotgun (WGS) entry which is preliminary data.</text>
</comment>
<keyword evidence="1" id="KW-0812">Transmembrane</keyword>
<dbReference type="InterPro" id="IPR016833">
    <property type="entry name" value="Put_Na-Bile_cotransptr"/>
</dbReference>
<protein>
    <submittedName>
        <fullName evidence="2">Bile acid:sodium symporter family protein</fullName>
    </submittedName>
</protein>
<name>A0ABV8RPU8_9SPHN</name>
<keyword evidence="3" id="KW-1185">Reference proteome</keyword>
<accession>A0ABV8RPU8</accession>
<dbReference type="Gene3D" id="1.20.1530.20">
    <property type="match status" value="1"/>
</dbReference>
<dbReference type="PANTHER" id="PTHR18640">
    <property type="entry name" value="SOLUTE CARRIER FAMILY 10 MEMBER 7"/>
    <property type="match status" value="1"/>
</dbReference>
<keyword evidence="1" id="KW-1133">Transmembrane helix</keyword>
<sequence length="336" mass="34992">MKRLLALVPDPMVRLLVVAIVMASLLPVEGGASKVAQWISNGAVFLLFFLNGLRLPRHEVIAGLSNLRLLGPLVLWVFGAMAFAGWAMSHAVAPWVPLSVATGFVFLGVLPSTVQSATAYTSLSGGNVASAVISAALLNILGVFVSAPLFALVDHGGAAVVDGSGLAKVVGTLLVPFILGQAGQRWLRPWVLEHRELATWMDRTSIAIAVYVAFSGAVVAGIWSLVGMDGWIVVTAATAIFLVFGYGGAWLLGGAIGLDRGNRITMLFSGAQKSIAMGAPLASVLFDPRSAGMILMPVLVYHLAQLVVSAPLATRLSAPGHSMNATSSSASGMRRL</sequence>
<feature type="transmembrane region" description="Helical" evidence="1">
    <location>
        <begin position="35"/>
        <end position="55"/>
    </location>
</feature>
<dbReference type="Proteomes" id="UP001595828">
    <property type="component" value="Unassembled WGS sequence"/>
</dbReference>
<dbReference type="RefSeq" id="WP_379538783.1">
    <property type="nucleotide sequence ID" value="NZ_JBHSDR010000006.1"/>
</dbReference>
<reference evidence="3" key="1">
    <citation type="journal article" date="2019" name="Int. J. Syst. Evol. Microbiol.">
        <title>The Global Catalogue of Microorganisms (GCM) 10K type strain sequencing project: providing services to taxonomists for standard genome sequencing and annotation.</title>
        <authorList>
            <consortium name="The Broad Institute Genomics Platform"/>
            <consortium name="The Broad Institute Genome Sequencing Center for Infectious Disease"/>
            <person name="Wu L."/>
            <person name="Ma J."/>
        </authorList>
    </citation>
    <scope>NUCLEOTIDE SEQUENCE [LARGE SCALE GENOMIC DNA]</scope>
    <source>
        <strain evidence="3">CGMCC 1.12989</strain>
    </source>
</reference>
<feature type="transmembrane region" description="Helical" evidence="1">
    <location>
        <begin position="92"/>
        <end position="110"/>
    </location>
</feature>
<feature type="transmembrane region" description="Helical" evidence="1">
    <location>
        <begin position="131"/>
        <end position="153"/>
    </location>
</feature>